<accession>X8CQK2</accession>
<reference evidence="1 2" key="1">
    <citation type="submission" date="2013-12" db="EMBL/GenBank/DDBJ databases">
        <authorList>
            <person name="Zelazny A."/>
            <person name="Olivier K."/>
            <person name="Holland S."/>
            <person name="Lenaerts A."/>
            <person name="Ordway D."/>
            <person name="DeGroote M.A."/>
            <person name="Parker T."/>
            <person name="Sizemore C."/>
            <person name="Tallon L.J."/>
            <person name="Sadzewicz L.K."/>
            <person name="Sengamalay N."/>
            <person name="Fraser C.M."/>
            <person name="Hine E."/>
            <person name="Shefchek K.A."/>
            <person name="Das S.P."/>
            <person name="Tettelin H."/>
        </authorList>
    </citation>
    <scope>NUCLEOTIDE SEQUENCE [LARGE SCALE GENOMIC DNA]</scope>
    <source>
        <strain evidence="1 2">1956</strain>
    </source>
</reference>
<comment type="caution">
    <text evidence="1">The sequence shown here is derived from an EMBL/GenBank/DDBJ whole genome shotgun (WGS) entry which is preliminary data.</text>
</comment>
<organism evidence="1 2">
    <name type="scientific">Mycobacterium intracellulare 1956</name>
    <dbReference type="NCBI Taxonomy" id="1299331"/>
    <lineage>
        <taxon>Bacteria</taxon>
        <taxon>Bacillati</taxon>
        <taxon>Actinomycetota</taxon>
        <taxon>Actinomycetes</taxon>
        <taxon>Mycobacteriales</taxon>
        <taxon>Mycobacteriaceae</taxon>
        <taxon>Mycobacterium</taxon>
        <taxon>Mycobacterium avium complex (MAC)</taxon>
    </lineage>
</organism>
<proteinExistence type="predicted"/>
<sequence length="40" mass="4736">MWTTRWRPKPWSVITAASDQRNCDYRFDTLVGDPSDRAHV</sequence>
<dbReference type="Proteomes" id="UP000020825">
    <property type="component" value="Unassembled WGS sequence"/>
</dbReference>
<dbReference type="EMBL" id="JAOG01000001">
    <property type="protein sequence ID" value="EUA58677.1"/>
    <property type="molecule type" value="Genomic_DNA"/>
</dbReference>
<protein>
    <submittedName>
        <fullName evidence="1">Uncharacterized protein</fullName>
    </submittedName>
</protein>
<name>X8CQK2_MYCIT</name>
<evidence type="ECO:0000313" key="2">
    <source>
        <dbReference type="Proteomes" id="UP000020825"/>
    </source>
</evidence>
<dbReference type="AlphaFoldDB" id="X8CQK2"/>
<gene>
    <name evidence="1" type="ORF">I550_1820</name>
</gene>
<evidence type="ECO:0000313" key="1">
    <source>
        <dbReference type="EMBL" id="EUA58677.1"/>
    </source>
</evidence>